<evidence type="ECO:0000313" key="3">
    <source>
        <dbReference type="Proteomes" id="UP000676649"/>
    </source>
</evidence>
<dbReference type="AlphaFoldDB" id="A0A975MRW0"/>
<accession>A0A975MRW0</accession>
<dbReference type="EMBL" id="CP073754">
    <property type="protein sequence ID" value="QWF72614.1"/>
    <property type="molecule type" value="Genomic_DNA"/>
</dbReference>
<evidence type="ECO:0000313" key="2">
    <source>
        <dbReference type="EMBL" id="QWF72614.1"/>
    </source>
</evidence>
<evidence type="ECO:0000256" key="1">
    <source>
        <dbReference type="SAM" id="MobiDB-lite"/>
    </source>
</evidence>
<dbReference type="KEGG" id="mpad:KEF85_16175"/>
<feature type="region of interest" description="Disordered" evidence="1">
    <location>
        <begin position="1"/>
        <end position="28"/>
    </location>
</feature>
<protein>
    <submittedName>
        <fullName evidence="2">Uncharacterized protein</fullName>
    </submittedName>
</protein>
<dbReference type="Proteomes" id="UP000676649">
    <property type="component" value="Chromosome"/>
</dbReference>
<sequence length="123" mass="13659">MLTACSDNSTDESAKSKPTKPNHVDYGEASDSVKSKFIKAFAKNCVTRELKNSVNKDIDEKRFTESCGCIATHIAEDLSDIDAEKYLQEHEDTQTLEIKFDSAAYFCLQAKPVPKGPHLFGKP</sequence>
<organism evidence="2 3">
    <name type="scientific">Methylomonas paludis</name>
    <dbReference type="NCBI Taxonomy" id="1173101"/>
    <lineage>
        <taxon>Bacteria</taxon>
        <taxon>Pseudomonadati</taxon>
        <taxon>Pseudomonadota</taxon>
        <taxon>Gammaproteobacteria</taxon>
        <taxon>Methylococcales</taxon>
        <taxon>Methylococcaceae</taxon>
        <taxon>Methylomonas</taxon>
    </lineage>
</organism>
<proteinExistence type="predicted"/>
<keyword evidence="3" id="KW-1185">Reference proteome</keyword>
<name>A0A975MRW0_9GAMM</name>
<gene>
    <name evidence="2" type="ORF">KEF85_16175</name>
</gene>
<reference evidence="2" key="1">
    <citation type="submission" date="2021-04" db="EMBL/GenBank/DDBJ databases">
        <title>Draft genome sequence data of methanotrophic Methylovulum sp. strain S1L and Methylomonas sp. strain S2AM isolated from boreal lake water columns.</title>
        <authorList>
            <person name="Rissanen A.J."/>
            <person name="Mangayil R."/>
            <person name="Svenning M.M."/>
            <person name="Khanongnuch R."/>
        </authorList>
    </citation>
    <scope>NUCLEOTIDE SEQUENCE</scope>
    <source>
        <strain evidence="2">S2AM</strain>
    </source>
</reference>